<dbReference type="GO" id="GO:0009231">
    <property type="term" value="P:riboflavin biosynthetic process"/>
    <property type="evidence" value="ECO:0007669"/>
    <property type="project" value="UniProtKB-UniPathway"/>
</dbReference>
<dbReference type="Pfam" id="PF01872">
    <property type="entry name" value="RibD_C"/>
    <property type="match status" value="1"/>
</dbReference>
<dbReference type="EMBL" id="UOEM01000064">
    <property type="protein sequence ID" value="VAW13709.1"/>
    <property type="molecule type" value="Genomic_DNA"/>
</dbReference>
<dbReference type="InterPro" id="IPR024072">
    <property type="entry name" value="DHFR-like_dom_sf"/>
</dbReference>
<dbReference type="InterPro" id="IPR002125">
    <property type="entry name" value="CMP_dCMP_dom"/>
</dbReference>
<evidence type="ECO:0000256" key="8">
    <source>
        <dbReference type="ARBA" id="ARBA00023268"/>
    </source>
</evidence>
<evidence type="ECO:0000256" key="2">
    <source>
        <dbReference type="ARBA" id="ARBA00004910"/>
    </source>
</evidence>
<dbReference type="GO" id="GO:0008703">
    <property type="term" value="F:5-amino-6-(5-phosphoribosylamino)uracil reductase activity"/>
    <property type="evidence" value="ECO:0007669"/>
    <property type="project" value="UniProtKB-EC"/>
</dbReference>
<proteinExistence type="predicted"/>
<dbReference type="PIRSF" id="PIRSF006769">
    <property type="entry name" value="RibD"/>
    <property type="match status" value="1"/>
</dbReference>
<comment type="pathway">
    <text evidence="2">Cofactor biosynthesis; riboflavin biosynthesis; 5-amino-6-(D-ribitylamino)uracil from GTP: step 3/4.</text>
</comment>
<evidence type="ECO:0000256" key="3">
    <source>
        <dbReference type="ARBA" id="ARBA00022619"/>
    </source>
</evidence>
<dbReference type="SUPFAM" id="SSF53927">
    <property type="entry name" value="Cytidine deaminase-like"/>
    <property type="match status" value="1"/>
</dbReference>
<evidence type="ECO:0000259" key="9">
    <source>
        <dbReference type="PROSITE" id="PS51747"/>
    </source>
</evidence>
<evidence type="ECO:0000313" key="10">
    <source>
        <dbReference type="EMBL" id="VAW13709.1"/>
    </source>
</evidence>
<dbReference type="EC" id="3.5.4.26" evidence="10"/>
<dbReference type="PANTHER" id="PTHR38011:SF7">
    <property type="entry name" value="2,5-DIAMINO-6-RIBOSYLAMINO-4(3H)-PYRIMIDINONE 5'-PHOSPHATE REDUCTASE"/>
    <property type="match status" value="1"/>
</dbReference>
<evidence type="ECO:0000256" key="7">
    <source>
        <dbReference type="ARBA" id="ARBA00023002"/>
    </source>
</evidence>
<sequence>MKEAVALARRGLGQVAPNPAVGCVLVREGRILGRGFTQNGGRPHAETVALADAGAEAARGAAAYVTLEPCSHHGKTPPCAEALIAAGVSRVVSALEDPDPRVAGAGHRRLRQAGILVDVGIGADAARQVNIGHFTRIAAGRPFVQLKLAVSEDWKIAARPGEPTAITGPEARAATHRLRAQADAVLVGQGTWEADDPLLTCRETGLEQRSPIRIVVDARAELPARSALVQSVGEVPLWVVVGKGAPEARRRALEGLGARIIECPTENGHIDLGCLLGLLGDDGLTRLLVEGGGRIAQSLVKAGLADELILLRAAKTLGPGGVPAFGAMSPEDALSGFDLASKAPLGADRRFIYLAAKT</sequence>
<dbReference type="InterPro" id="IPR004794">
    <property type="entry name" value="Eubact_RibD"/>
</dbReference>
<dbReference type="SUPFAM" id="SSF53597">
    <property type="entry name" value="Dihydrofolate reductase-like"/>
    <property type="match status" value="1"/>
</dbReference>
<dbReference type="Pfam" id="PF00383">
    <property type="entry name" value="dCMP_cyt_deam_1"/>
    <property type="match status" value="1"/>
</dbReference>
<dbReference type="InterPro" id="IPR050765">
    <property type="entry name" value="Riboflavin_Biosynth_HTPR"/>
</dbReference>
<keyword evidence="4" id="KW-0479">Metal-binding</keyword>
<keyword evidence="8" id="KW-0511">Multifunctional enzyme</keyword>
<evidence type="ECO:0000256" key="5">
    <source>
        <dbReference type="ARBA" id="ARBA00022833"/>
    </source>
</evidence>
<evidence type="ECO:0000256" key="6">
    <source>
        <dbReference type="ARBA" id="ARBA00022857"/>
    </source>
</evidence>
<dbReference type="AlphaFoldDB" id="A0A3B0TNC4"/>
<dbReference type="InterPro" id="IPR016192">
    <property type="entry name" value="APOBEC/CMP_deaminase_Zn-bd"/>
</dbReference>
<dbReference type="NCBIfam" id="TIGR00326">
    <property type="entry name" value="eubact_ribD"/>
    <property type="match status" value="1"/>
</dbReference>
<keyword evidence="3" id="KW-0686">Riboflavin biosynthesis</keyword>
<evidence type="ECO:0000256" key="1">
    <source>
        <dbReference type="ARBA" id="ARBA00004882"/>
    </source>
</evidence>
<dbReference type="Gene3D" id="3.40.430.10">
    <property type="entry name" value="Dihydrofolate Reductase, subunit A"/>
    <property type="match status" value="1"/>
</dbReference>
<dbReference type="EC" id="1.1.1.193" evidence="10"/>
<dbReference type="PROSITE" id="PS00903">
    <property type="entry name" value="CYT_DCMP_DEAMINASES_1"/>
    <property type="match status" value="1"/>
</dbReference>
<name>A0A3B0TNC4_9ZZZZ</name>
<keyword evidence="6" id="KW-0521">NADP</keyword>
<dbReference type="GO" id="GO:0008270">
    <property type="term" value="F:zinc ion binding"/>
    <property type="evidence" value="ECO:0007669"/>
    <property type="project" value="InterPro"/>
</dbReference>
<dbReference type="UniPathway" id="UPA00275">
    <property type="reaction ID" value="UER00401"/>
</dbReference>
<dbReference type="InterPro" id="IPR016193">
    <property type="entry name" value="Cytidine_deaminase-like"/>
</dbReference>
<dbReference type="Gene3D" id="3.40.140.10">
    <property type="entry name" value="Cytidine Deaminase, domain 2"/>
    <property type="match status" value="1"/>
</dbReference>
<gene>
    <name evidence="10" type="ORF">MNBD_ALPHA09-1385</name>
</gene>
<dbReference type="CDD" id="cd01284">
    <property type="entry name" value="Riboflavin_deaminase-reductase"/>
    <property type="match status" value="1"/>
</dbReference>
<dbReference type="GO" id="GO:0008835">
    <property type="term" value="F:diaminohydroxyphosphoribosylaminopyrimidine deaminase activity"/>
    <property type="evidence" value="ECO:0007669"/>
    <property type="project" value="UniProtKB-EC"/>
</dbReference>
<keyword evidence="7 10" id="KW-0560">Oxidoreductase</keyword>
<feature type="domain" description="CMP/dCMP-type deaminase" evidence="9">
    <location>
        <begin position="1"/>
        <end position="118"/>
    </location>
</feature>
<dbReference type="InterPro" id="IPR002734">
    <property type="entry name" value="RibDG_C"/>
</dbReference>
<accession>A0A3B0TNC4</accession>
<keyword evidence="10" id="KW-0378">Hydrolase</keyword>
<reference evidence="10" key="1">
    <citation type="submission" date="2018-06" db="EMBL/GenBank/DDBJ databases">
        <authorList>
            <person name="Zhirakovskaya E."/>
        </authorList>
    </citation>
    <scope>NUCLEOTIDE SEQUENCE</scope>
</reference>
<dbReference type="PROSITE" id="PS51747">
    <property type="entry name" value="CYT_DCMP_DEAMINASES_2"/>
    <property type="match status" value="1"/>
</dbReference>
<organism evidence="10">
    <name type="scientific">hydrothermal vent metagenome</name>
    <dbReference type="NCBI Taxonomy" id="652676"/>
    <lineage>
        <taxon>unclassified sequences</taxon>
        <taxon>metagenomes</taxon>
        <taxon>ecological metagenomes</taxon>
    </lineage>
</organism>
<evidence type="ECO:0000256" key="4">
    <source>
        <dbReference type="ARBA" id="ARBA00022723"/>
    </source>
</evidence>
<keyword evidence="5" id="KW-0862">Zinc</keyword>
<protein>
    <submittedName>
        <fullName evidence="10">Diaminohydroxyphosphoribosylaminopyrimidine deaminase / 5-amino-6-(5-phosphoribosylamino)uracil reductase</fullName>
        <ecNumber evidence="10">1.1.1.193</ecNumber>
        <ecNumber evidence="10">3.5.4.26</ecNumber>
    </submittedName>
</protein>
<dbReference type="PANTHER" id="PTHR38011">
    <property type="entry name" value="DIHYDROFOLATE REDUCTASE FAMILY PROTEIN (AFU_ORTHOLOGUE AFUA_8G06820)"/>
    <property type="match status" value="1"/>
</dbReference>
<comment type="pathway">
    <text evidence="1">Cofactor biosynthesis; riboflavin biosynthesis; 5-amino-6-(D-ribitylamino)uracil from GTP: step 2/4.</text>
</comment>